<protein>
    <submittedName>
        <fullName evidence="2">SFRICE_021852</fullName>
    </submittedName>
</protein>
<evidence type="ECO:0000256" key="1">
    <source>
        <dbReference type="SAM" id="MobiDB-lite"/>
    </source>
</evidence>
<feature type="compositionally biased region" description="Polar residues" evidence="1">
    <location>
        <begin position="84"/>
        <end position="97"/>
    </location>
</feature>
<feature type="region of interest" description="Disordered" evidence="1">
    <location>
        <begin position="26"/>
        <end position="103"/>
    </location>
</feature>
<accession>A0A2H1W2E0</accession>
<gene>
    <name evidence="2" type="ORF">SFRICE_021852</name>
</gene>
<reference evidence="2" key="1">
    <citation type="submission" date="2016-07" db="EMBL/GenBank/DDBJ databases">
        <authorList>
            <person name="Bretaudeau A."/>
        </authorList>
    </citation>
    <scope>NUCLEOTIDE SEQUENCE</scope>
    <source>
        <strain evidence="2">Rice</strain>
        <tissue evidence="2">Whole body</tissue>
    </source>
</reference>
<dbReference type="EMBL" id="ODYU01005842">
    <property type="protein sequence ID" value="SOQ47126.1"/>
    <property type="molecule type" value="Genomic_DNA"/>
</dbReference>
<proteinExistence type="predicted"/>
<organism evidence="2">
    <name type="scientific">Spodoptera frugiperda</name>
    <name type="common">Fall armyworm</name>
    <dbReference type="NCBI Taxonomy" id="7108"/>
    <lineage>
        <taxon>Eukaryota</taxon>
        <taxon>Metazoa</taxon>
        <taxon>Ecdysozoa</taxon>
        <taxon>Arthropoda</taxon>
        <taxon>Hexapoda</taxon>
        <taxon>Insecta</taxon>
        <taxon>Pterygota</taxon>
        <taxon>Neoptera</taxon>
        <taxon>Endopterygota</taxon>
        <taxon>Lepidoptera</taxon>
        <taxon>Glossata</taxon>
        <taxon>Ditrysia</taxon>
        <taxon>Noctuoidea</taxon>
        <taxon>Noctuidae</taxon>
        <taxon>Amphipyrinae</taxon>
        <taxon>Spodoptera</taxon>
    </lineage>
</organism>
<feature type="compositionally biased region" description="Low complexity" evidence="1">
    <location>
        <begin position="54"/>
        <end position="66"/>
    </location>
</feature>
<name>A0A2H1W2E0_SPOFR</name>
<sequence>MTTTLEDKQIATYVVLNEHICSFTDRPADNVKGYRGSGSKQEKERGGFNQFEPATTRNAAAGRAANLWESHASAQMDRLDRSDTTSSPKTDGINTNIGLEKQD</sequence>
<evidence type="ECO:0000313" key="2">
    <source>
        <dbReference type="EMBL" id="SOQ47126.1"/>
    </source>
</evidence>
<dbReference type="AlphaFoldDB" id="A0A2H1W2E0"/>